<proteinExistence type="predicted"/>
<dbReference type="AlphaFoldDB" id="A0A1I0CU83"/>
<dbReference type="EMBL" id="BLMI01000054">
    <property type="protein sequence ID" value="GFI40460.1"/>
    <property type="molecule type" value="Genomic_DNA"/>
</dbReference>
<dbReference type="GO" id="GO:0006354">
    <property type="term" value="P:DNA-templated transcription elongation"/>
    <property type="evidence" value="ECO:0007669"/>
    <property type="project" value="InterPro"/>
</dbReference>
<dbReference type="GeneID" id="78287621"/>
<dbReference type="EMBL" id="FOIN01000004">
    <property type="protein sequence ID" value="SET23264.1"/>
    <property type="molecule type" value="Genomic_DNA"/>
</dbReference>
<evidence type="ECO:0000259" key="2">
    <source>
        <dbReference type="Pfam" id="PF02357"/>
    </source>
</evidence>
<protein>
    <submittedName>
        <fullName evidence="3">Transcription antitermination protein RfaH</fullName>
    </submittedName>
    <submittedName>
        <fullName evidence="4">Transcriptional antiterminator NusG</fullName>
    </submittedName>
</protein>
<keyword evidence="5" id="KW-1185">Reference proteome</keyword>
<name>A0A1I0CU83_9FIRM</name>
<gene>
    <name evidence="3" type="primary">rfaH_1</name>
    <name evidence="3" type="ORF">IMSAGC017_00492</name>
    <name evidence="4" type="ORF">SAMN04489758_1042</name>
</gene>
<dbReference type="InterPro" id="IPR036735">
    <property type="entry name" value="NGN_dom_sf"/>
</dbReference>
<sequence length="169" mass="19815">MIVMKENWYVLFVLVAKEKKLCSVLTKKGLNAFIPQMEYYRRDIKGNALKSLFPGYIFIKSEMNQSDFDNFLYKLEDQRDGLIRQLKKDGISALRKEEIEMFKKLLNNEGILEMSQAFIEDKKAVVTKGPLIYYQDHIVKVDKHNKLACLDLKFMNRQILVGLNIKSKI</sequence>
<evidence type="ECO:0000313" key="4">
    <source>
        <dbReference type="EMBL" id="SET23264.1"/>
    </source>
</evidence>
<reference evidence="4" key="1">
    <citation type="submission" date="2016-10" db="EMBL/GenBank/DDBJ databases">
        <authorList>
            <person name="de Groot N.N."/>
        </authorList>
    </citation>
    <scope>NUCLEOTIDE SEQUENCE [LARGE SCALE GENOMIC DNA]</scope>
    <source>
        <strain evidence="4">DSM 1551</strain>
    </source>
</reference>
<dbReference type="RefSeq" id="WP_228762312.1">
    <property type="nucleotide sequence ID" value="NZ_BLMI01000054.1"/>
</dbReference>
<keyword evidence="1" id="KW-0804">Transcription</keyword>
<evidence type="ECO:0000313" key="5">
    <source>
        <dbReference type="Proteomes" id="UP000198558"/>
    </source>
</evidence>
<dbReference type="CDD" id="cd08000">
    <property type="entry name" value="NGN"/>
    <property type="match status" value="1"/>
</dbReference>
<reference evidence="3 6" key="3">
    <citation type="journal article" date="2020" name="Microbiome">
        <title>Single-cell genomics of uncultured bacteria reveals dietary fiber responders in the mouse gut microbiota.</title>
        <authorList>
            <person name="Chijiiwa R."/>
            <person name="Hosokawa M."/>
            <person name="Kogawa M."/>
            <person name="Nishikawa Y."/>
            <person name="Ide K."/>
            <person name="Sakanashi C."/>
            <person name="Takahashi K."/>
            <person name="Takeyama H."/>
        </authorList>
    </citation>
    <scope>NUCLEOTIDE SEQUENCE [LARGE SCALE GENOMIC DNA]</scope>
    <source>
        <strain evidence="3">IMSAGC_017</strain>
    </source>
</reference>
<dbReference type="InterPro" id="IPR006645">
    <property type="entry name" value="NGN-like_dom"/>
</dbReference>
<accession>A0A1I0CU83</accession>
<organism evidence="4 5">
    <name type="scientific">Thomasclavelia cocleata</name>
    <dbReference type="NCBI Taxonomy" id="69824"/>
    <lineage>
        <taxon>Bacteria</taxon>
        <taxon>Bacillati</taxon>
        <taxon>Bacillota</taxon>
        <taxon>Erysipelotrichia</taxon>
        <taxon>Erysipelotrichales</taxon>
        <taxon>Coprobacillaceae</taxon>
        <taxon>Thomasclavelia</taxon>
    </lineage>
</organism>
<evidence type="ECO:0000313" key="6">
    <source>
        <dbReference type="Proteomes" id="UP000490821"/>
    </source>
</evidence>
<reference evidence="5" key="2">
    <citation type="submission" date="2016-10" db="EMBL/GenBank/DDBJ databases">
        <authorList>
            <person name="Varghese N."/>
            <person name="Submissions S."/>
        </authorList>
    </citation>
    <scope>NUCLEOTIDE SEQUENCE [LARGE SCALE GENOMIC DNA]</scope>
    <source>
        <strain evidence="5">DSM 1551</strain>
    </source>
</reference>
<dbReference type="SUPFAM" id="SSF82679">
    <property type="entry name" value="N-utilization substance G protein NusG, N-terminal domain"/>
    <property type="match status" value="1"/>
</dbReference>
<evidence type="ECO:0000256" key="1">
    <source>
        <dbReference type="ARBA" id="ARBA00023163"/>
    </source>
</evidence>
<dbReference type="Proteomes" id="UP000490821">
    <property type="component" value="Unassembled WGS sequence"/>
</dbReference>
<dbReference type="Gene3D" id="3.30.70.940">
    <property type="entry name" value="NusG, N-terminal domain"/>
    <property type="match status" value="1"/>
</dbReference>
<evidence type="ECO:0000313" key="3">
    <source>
        <dbReference type="EMBL" id="GFI40460.1"/>
    </source>
</evidence>
<dbReference type="Pfam" id="PF02357">
    <property type="entry name" value="NusG"/>
    <property type="match status" value="1"/>
</dbReference>
<feature type="domain" description="NusG-like N-terminal" evidence="2">
    <location>
        <begin position="7"/>
        <end position="101"/>
    </location>
</feature>
<dbReference type="Proteomes" id="UP000198558">
    <property type="component" value="Unassembled WGS sequence"/>
</dbReference>